<proteinExistence type="predicted"/>
<gene>
    <name evidence="3" type="ORF">J7337_009196</name>
</gene>
<evidence type="ECO:0000259" key="2">
    <source>
        <dbReference type="Pfam" id="PF00651"/>
    </source>
</evidence>
<protein>
    <recommendedName>
        <fullName evidence="2">BTB domain-containing protein</fullName>
    </recommendedName>
</protein>
<evidence type="ECO:0000313" key="4">
    <source>
        <dbReference type="Proteomes" id="UP000827133"/>
    </source>
</evidence>
<accession>A0A9P8DAR5</accession>
<dbReference type="EMBL" id="JAHBCI010000007">
    <property type="protein sequence ID" value="KAG9498391.1"/>
    <property type="molecule type" value="Genomic_DNA"/>
</dbReference>
<dbReference type="PANTHER" id="PTHR47843">
    <property type="entry name" value="BTB DOMAIN-CONTAINING PROTEIN-RELATED"/>
    <property type="match status" value="1"/>
</dbReference>
<dbReference type="AlphaFoldDB" id="A0A9P8DAR5"/>
<evidence type="ECO:0000256" key="1">
    <source>
        <dbReference type="SAM" id="MobiDB-lite"/>
    </source>
</evidence>
<dbReference type="InterPro" id="IPR011333">
    <property type="entry name" value="SKP1/BTB/POZ_sf"/>
</dbReference>
<dbReference type="InterPro" id="IPR000210">
    <property type="entry name" value="BTB/POZ_dom"/>
</dbReference>
<dbReference type="Pfam" id="PF00651">
    <property type="entry name" value="BTB"/>
    <property type="match status" value="1"/>
</dbReference>
<dbReference type="KEGG" id="fmu:J7337_009196"/>
<feature type="region of interest" description="Disordered" evidence="1">
    <location>
        <begin position="343"/>
        <end position="364"/>
    </location>
</feature>
<dbReference type="Gene3D" id="3.30.710.10">
    <property type="entry name" value="Potassium Channel Kv1.1, Chain A"/>
    <property type="match status" value="1"/>
</dbReference>
<dbReference type="Proteomes" id="UP000827133">
    <property type="component" value="Unassembled WGS sequence"/>
</dbReference>
<keyword evidence="4" id="KW-1185">Reference proteome</keyword>
<dbReference type="Gene3D" id="1.10.10.2360">
    <property type="match status" value="1"/>
</dbReference>
<dbReference type="GeneID" id="68317052"/>
<reference evidence="3" key="1">
    <citation type="journal article" date="2021" name="Mol. Plant Microbe Interact.">
        <title>Telomere to telomere genome assembly of Fusarium musae F31, causal agent of crown rot disease of banana.</title>
        <authorList>
            <person name="Degradi L."/>
            <person name="Tava V."/>
            <person name="Kunova A."/>
            <person name="Cortesi P."/>
            <person name="Saracchi M."/>
            <person name="Pasquali M."/>
        </authorList>
    </citation>
    <scope>NUCLEOTIDE SEQUENCE</scope>
    <source>
        <strain evidence="3">F31</strain>
    </source>
</reference>
<comment type="caution">
    <text evidence="3">The sequence shown here is derived from an EMBL/GenBank/DDBJ whole genome shotgun (WGS) entry which is preliminary data.</text>
</comment>
<name>A0A9P8DAR5_9HYPO</name>
<feature type="compositionally biased region" description="Polar residues" evidence="1">
    <location>
        <begin position="353"/>
        <end position="364"/>
    </location>
</feature>
<feature type="region of interest" description="Disordered" evidence="1">
    <location>
        <begin position="422"/>
        <end position="456"/>
    </location>
</feature>
<feature type="domain" description="BTB" evidence="2">
    <location>
        <begin position="140"/>
        <end position="186"/>
    </location>
</feature>
<organism evidence="3 4">
    <name type="scientific">Fusarium musae</name>
    <dbReference type="NCBI Taxonomy" id="1042133"/>
    <lineage>
        <taxon>Eukaryota</taxon>
        <taxon>Fungi</taxon>
        <taxon>Dikarya</taxon>
        <taxon>Ascomycota</taxon>
        <taxon>Pezizomycotina</taxon>
        <taxon>Sordariomycetes</taxon>
        <taxon>Hypocreomycetidae</taxon>
        <taxon>Hypocreales</taxon>
        <taxon>Nectriaceae</taxon>
        <taxon>Fusarium</taxon>
    </lineage>
</organism>
<sequence>MSFSFGSAHSQSSASTAKAGTWDKAVPTNPVQDRINNELCEYKTISIRPDYSSFSLEEHRLEDYKHGKGRNALQTVNPSVQSFFAPDSTLLVKTTLVDKGNMQLLQGSGVEIQVGTETPSSNGDKTKLFKTWCLPINLVSHYSPYLKETCSSNLQESNMRIRLPNYPPDVFGLFVEWMYYGSYESSSSVSIENADAKCWVLGDKLRSVDFQNYAMRRLHEQHTRPIFGRPMTCDDVQYVWTNTSPGSKLRNFCMHFIVEHFGSPAKLLGSSTDWDKLLQTHSEIRIMLLDTFRKSVFIPTRVESIDEYLEPNNLSSIFPSQEKSESIQLATGAKTAKAPIFNFGGKPSEKKNSPQQREPFQLASRTKNYEGAALKFGWKLGEITDNFPTPSIKALQPEQGSTSKLNANAVLGHANQCITSVGKSDNVDKSCEIKKEKEPAKGEVKNTKESGLGEAS</sequence>
<dbReference type="RefSeq" id="XP_044677391.1">
    <property type="nucleotide sequence ID" value="XM_044826797.1"/>
</dbReference>
<evidence type="ECO:0000313" key="3">
    <source>
        <dbReference type="EMBL" id="KAG9498391.1"/>
    </source>
</evidence>
<dbReference type="SUPFAM" id="SSF54695">
    <property type="entry name" value="POZ domain"/>
    <property type="match status" value="1"/>
</dbReference>
<feature type="compositionally biased region" description="Basic and acidic residues" evidence="1">
    <location>
        <begin position="425"/>
        <end position="448"/>
    </location>
</feature>